<sequence length="150" mass="17265">MKSTPIKLFAVLILLAFVFTSCKKEELSAVEQQLQLLKGEWKLSKVMKLSTVDGSPKTEQVFTNLVILKTYNGREIQIEEYYLRPDNSTYGRFHHPGYLTEDNGKLYSNFGKEDYTKITTVTATQYQEENMKLEAGSGPVTHTYFYEKVN</sequence>
<dbReference type="AlphaFoldDB" id="A0A6P1NWH9"/>
<reference evidence="1 2" key="1">
    <citation type="submission" date="2020-01" db="EMBL/GenBank/DDBJ databases">
        <authorList>
            <person name="Kim M."/>
        </authorList>
    </citation>
    <scope>NUCLEOTIDE SEQUENCE [LARGE SCALE GENOMIC DNA]</scope>
    <source>
        <strain evidence="1 2">BT10</strain>
    </source>
</reference>
<dbReference type="Proteomes" id="UP000464214">
    <property type="component" value="Chromosome"/>
</dbReference>
<evidence type="ECO:0000313" key="2">
    <source>
        <dbReference type="Proteomes" id="UP000464214"/>
    </source>
</evidence>
<name>A0A6P1NWH9_9BACT</name>
<evidence type="ECO:0000313" key="1">
    <source>
        <dbReference type="EMBL" id="QHL86684.1"/>
    </source>
</evidence>
<dbReference type="EMBL" id="CP047897">
    <property type="protein sequence ID" value="QHL86684.1"/>
    <property type="molecule type" value="Genomic_DNA"/>
</dbReference>
<keyword evidence="2" id="KW-1185">Reference proteome</keyword>
<dbReference type="KEGG" id="nib:GU926_04230"/>
<protein>
    <submittedName>
        <fullName evidence="1">Uncharacterized protein</fullName>
    </submittedName>
</protein>
<dbReference type="RefSeq" id="WP_160689322.1">
    <property type="nucleotide sequence ID" value="NZ_CP047897.1"/>
</dbReference>
<organism evidence="1 2">
    <name type="scientific">Nibribacter ruber</name>
    <dbReference type="NCBI Taxonomy" id="2698458"/>
    <lineage>
        <taxon>Bacteria</taxon>
        <taxon>Pseudomonadati</taxon>
        <taxon>Bacteroidota</taxon>
        <taxon>Cytophagia</taxon>
        <taxon>Cytophagales</taxon>
        <taxon>Hymenobacteraceae</taxon>
        <taxon>Nibribacter</taxon>
    </lineage>
</organism>
<proteinExistence type="predicted"/>
<accession>A0A6P1NWH9</accession>
<gene>
    <name evidence="1" type="ORF">GU926_04230</name>
</gene>
<dbReference type="PROSITE" id="PS51257">
    <property type="entry name" value="PROKAR_LIPOPROTEIN"/>
    <property type="match status" value="1"/>
</dbReference>